<protein>
    <submittedName>
        <fullName evidence="4">Uncharacterized protein</fullName>
    </submittedName>
</protein>
<feature type="domain" description="CT398-like coiled coil hairpin" evidence="3">
    <location>
        <begin position="11"/>
        <end position="186"/>
    </location>
</feature>
<dbReference type="Gene3D" id="1.10.287.1490">
    <property type="match status" value="1"/>
</dbReference>
<dbReference type="AlphaFoldDB" id="A0A0D2JAV1"/>
<dbReference type="RefSeq" id="WP_044350181.1">
    <property type="nucleotide sequence ID" value="NZ_AZAC01000023.1"/>
</dbReference>
<evidence type="ECO:0000256" key="1">
    <source>
        <dbReference type="SAM" id="Coils"/>
    </source>
</evidence>
<evidence type="ECO:0000313" key="4">
    <source>
        <dbReference type="EMBL" id="KIX12856.1"/>
    </source>
</evidence>
<dbReference type="InterPro" id="IPR056003">
    <property type="entry name" value="CT398_CC_hairpin"/>
</dbReference>
<comment type="caution">
    <text evidence="4">The sequence shown here is derived from an EMBL/GenBank/DDBJ whole genome shotgun (WGS) entry which is preliminary data.</text>
</comment>
<proteinExistence type="predicted"/>
<keyword evidence="5" id="KW-1185">Reference proteome</keyword>
<sequence>MLEQLKLLVKLQKLDKTLYDLTQELEAIPQRLEELSQAEEVLTSNLEQNQAVLSEIESKRKLMETENDQIQARVRKAESRLMSSKNQREYRAATAEIQEGKDTVKGNEEVLLSLMEDQEALKAQIAEIEGRLKTITADADEQKEVLSKRSAEIQTQVDKLGKNRGGLTKGIDFDLMDRYDFIRENRQGVALAPVSKGVCGVCHMRIPPQQFNELQRMDRIMDCPSCRRLIYWADAETLNGADDE</sequence>
<evidence type="ECO:0000313" key="5">
    <source>
        <dbReference type="Proteomes" id="UP000032233"/>
    </source>
</evidence>
<dbReference type="Pfam" id="PF24481">
    <property type="entry name" value="CT398_CC"/>
    <property type="match status" value="1"/>
</dbReference>
<feature type="coiled-coil region" evidence="1">
    <location>
        <begin position="46"/>
        <end position="87"/>
    </location>
</feature>
<dbReference type="InParanoid" id="A0A0D2JAV1"/>
<dbReference type="InterPro" id="IPR003743">
    <property type="entry name" value="Zf-RING_7"/>
</dbReference>
<feature type="coiled-coil region" evidence="1">
    <location>
        <begin position="111"/>
        <end position="138"/>
    </location>
</feature>
<keyword evidence="1" id="KW-0175">Coiled coil</keyword>
<dbReference type="STRING" id="1429043.X474_17455"/>
<organism evidence="4 5">
    <name type="scientific">Dethiosulfatarculus sandiegensis</name>
    <dbReference type="NCBI Taxonomy" id="1429043"/>
    <lineage>
        <taxon>Bacteria</taxon>
        <taxon>Pseudomonadati</taxon>
        <taxon>Thermodesulfobacteriota</taxon>
        <taxon>Desulfarculia</taxon>
        <taxon>Desulfarculales</taxon>
        <taxon>Desulfarculaceae</taxon>
        <taxon>Dethiosulfatarculus</taxon>
    </lineage>
</organism>
<dbReference type="InterPro" id="IPR052376">
    <property type="entry name" value="Oxidative_Scav/Glycosyltrans"/>
</dbReference>
<accession>A0A0D2JAV1</accession>
<evidence type="ECO:0000259" key="2">
    <source>
        <dbReference type="Pfam" id="PF02591"/>
    </source>
</evidence>
<dbReference type="OrthoDB" id="9795058at2"/>
<reference evidence="4 5" key="1">
    <citation type="submission" date="2013-11" db="EMBL/GenBank/DDBJ databases">
        <title>Metagenomic analysis of a methanogenic consortium involved in long chain n-alkane degradation.</title>
        <authorList>
            <person name="Davidova I.A."/>
            <person name="Callaghan A.V."/>
            <person name="Wawrik B."/>
            <person name="Pruitt S."/>
            <person name="Marks C."/>
            <person name="Duncan K.E."/>
            <person name="Suflita J.M."/>
        </authorList>
    </citation>
    <scope>NUCLEOTIDE SEQUENCE [LARGE SCALE GENOMIC DNA]</scope>
    <source>
        <strain evidence="4 5">SPR</strain>
    </source>
</reference>
<feature type="domain" description="C4-type zinc ribbon" evidence="2">
    <location>
        <begin position="198"/>
        <end position="229"/>
    </location>
</feature>
<evidence type="ECO:0000259" key="3">
    <source>
        <dbReference type="Pfam" id="PF24481"/>
    </source>
</evidence>
<dbReference type="Proteomes" id="UP000032233">
    <property type="component" value="Unassembled WGS sequence"/>
</dbReference>
<dbReference type="Pfam" id="PF02591">
    <property type="entry name" value="Zn_ribbon_9"/>
    <property type="match status" value="1"/>
</dbReference>
<dbReference type="PANTHER" id="PTHR39082">
    <property type="entry name" value="PHOSPHOLIPASE C-BETA-2-RELATED"/>
    <property type="match status" value="1"/>
</dbReference>
<name>A0A0D2JAV1_9BACT</name>
<dbReference type="PANTHER" id="PTHR39082:SF1">
    <property type="entry name" value="SCAVENGER RECEPTOR CLASS A MEMBER 3"/>
    <property type="match status" value="1"/>
</dbReference>
<dbReference type="EMBL" id="AZAC01000023">
    <property type="protein sequence ID" value="KIX12856.1"/>
    <property type="molecule type" value="Genomic_DNA"/>
</dbReference>
<gene>
    <name evidence="4" type="ORF">X474_17455</name>
</gene>